<dbReference type="InterPro" id="IPR016167">
    <property type="entry name" value="FAD-bd_PCMH_sub1"/>
</dbReference>
<dbReference type="Pfam" id="PF04030">
    <property type="entry name" value="ALO"/>
    <property type="match status" value="1"/>
</dbReference>
<dbReference type="AlphaFoldDB" id="A0A1B8U6V1"/>
<dbReference type="PANTHER" id="PTHR43762:SF1">
    <property type="entry name" value="D-ARABINONO-1,4-LACTONE OXIDASE"/>
    <property type="match status" value="1"/>
</dbReference>
<reference evidence="5" key="1">
    <citation type="submission" date="2016-02" db="EMBL/GenBank/DDBJ databases">
        <title>Paenibacillus sp. LPB0068, isolated from Crassostrea gigas.</title>
        <authorList>
            <person name="Shin S.-K."/>
            <person name="Yi H."/>
        </authorList>
    </citation>
    <scope>NUCLEOTIDE SEQUENCE [LARGE SCALE GENOMIC DNA]</scope>
    <source>
        <strain evidence="5">KCTC 23969</strain>
    </source>
</reference>
<dbReference type="InterPro" id="IPR007173">
    <property type="entry name" value="ALO_C"/>
</dbReference>
<dbReference type="SUPFAM" id="SSF56176">
    <property type="entry name" value="FAD-binding/transporter-associated domain-like"/>
    <property type="match status" value="1"/>
</dbReference>
<evidence type="ECO:0000313" key="4">
    <source>
        <dbReference type="EMBL" id="OBY67572.1"/>
    </source>
</evidence>
<dbReference type="RefSeq" id="WP_068356152.1">
    <property type="nucleotide sequence ID" value="NZ_CP019337.1"/>
</dbReference>
<organism evidence="4 5">
    <name type="scientific">Polaribacter reichenbachii</name>
    <dbReference type="NCBI Taxonomy" id="996801"/>
    <lineage>
        <taxon>Bacteria</taxon>
        <taxon>Pseudomonadati</taxon>
        <taxon>Bacteroidota</taxon>
        <taxon>Flavobacteriia</taxon>
        <taxon>Flavobacteriales</taxon>
        <taxon>Flavobacteriaceae</taxon>
    </lineage>
</organism>
<dbReference type="Pfam" id="PF01565">
    <property type="entry name" value="FAD_binding_4"/>
    <property type="match status" value="1"/>
</dbReference>
<dbReference type="Gene3D" id="3.30.43.10">
    <property type="entry name" value="Uridine Diphospho-n-acetylenolpyruvylglucosamine Reductase, domain 2"/>
    <property type="match status" value="1"/>
</dbReference>
<dbReference type="InterPro" id="IPR016169">
    <property type="entry name" value="FAD-bd_PCMH_sub2"/>
</dbReference>
<keyword evidence="1" id="KW-0285">Flavoprotein</keyword>
<dbReference type="KEGG" id="prn:BW723_08345"/>
<dbReference type="InterPro" id="IPR010031">
    <property type="entry name" value="FAD_lactone_oxidase-like"/>
</dbReference>
<gene>
    <name evidence="4" type="ORF">LPB301_01145</name>
</gene>
<dbReference type="Proteomes" id="UP000092612">
    <property type="component" value="Unassembled WGS sequence"/>
</dbReference>
<dbReference type="Gene3D" id="1.10.45.10">
    <property type="entry name" value="Vanillyl-alcohol Oxidase, Chain A, domain 4"/>
    <property type="match status" value="1"/>
</dbReference>
<dbReference type="Gene3D" id="3.30.465.10">
    <property type="match status" value="1"/>
</dbReference>
<dbReference type="InterPro" id="IPR016171">
    <property type="entry name" value="Vanillyl_alc_oxidase_C-sub2"/>
</dbReference>
<evidence type="ECO:0000256" key="1">
    <source>
        <dbReference type="ARBA" id="ARBA00022827"/>
    </source>
</evidence>
<dbReference type="PROSITE" id="PS51387">
    <property type="entry name" value="FAD_PCMH"/>
    <property type="match status" value="1"/>
</dbReference>
<dbReference type="InterPro" id="IPR006094">
    <property type="entry name" value="Oxid_FAD_bind_N"/>
</dbReference>
<dbReference type="GO" id="GO:0003885">
    <property type="term" value="F:D-arabinono-1,4-lactone oxidase activity"/>
    <property type="evidence" value="ECO:0007669"/>
    <property type="project" value="InterPro"/>
</dbReference>
<keyword evidence="2" id="KW-0560">Oxidoreductase</keyword>
<protein>
    <submittedName>
        <fullName evidence="4">D-arabinono-14-lactone oxidase</fullName>
    </submittedName>
</protein>
<dbReference type="InterPro" id="IPR016166">
    <property type="entry name" value="FAD-bd_PCMH"/>
</dbReference>
<feature type="domain" description="FAD-binding PCMH-type" evidence="3">
    <location>
        <begin position="16"/>
        <end position="178"/>
    </location>
</feature>
<sequence length="442" mass="50400">MKQKNNGTWVSWNENLKHNYKTMYSITKEDELQEVIANNEKIRFFGSKQSSADIAAGTDAIINMSTYNKIISYDYNLKTITVESGLILSELLEAIESVGWCIPCLPDINTITIGGALATGTHGTSGKLLAEYMTECRLILADGTIRTVAKEDELMDAVKVSLGMLGVMSTITFQCEPAYTLHIKERPENDSEWLPKIKSRLKKHDFLRILWLPHTNKGYVITGDKIDPEKEITENKGPNYLKHRRNTSKFLYKYSHKFPWITAIANKILAKAFFSSKKEHKGTLYQATVTKSRGSTLELAEWTIALDKFPEVFNELKTEINKWSNKSFIHIPMDVRFVYQDNSWLSYAYKQDTVTMGCVSRNAATADTYEAFKSIEKIFLKHGGRPHWGKRFSAKDIQLSKVYPKWGAFKEIREKLDPTNKFLNPYLTKLVAAKTLVNETAA</sequence>
<dbReference type="Gene3D" id="3.30.70.2520">
    <property type="match status" value="1"/>
</dbReference>
<keyword evidence="5" id="KW-1185">Reference proteome</keyword>
<dbReference type="InterPro" id="IPR036318">
    <property type="entry name" value="FAD-bd_PCMH-like_sf"/>
</dbReference>
<accession>A0A1B8U6V1</accession>
<dbReference type="PANTHER" id="PTHR43762">
    <property type="entry name" value="L-GULONOLACTONE OXIDASE"/>
    <property type="match status" value="1"/>
</dbReference>
<evidence type="ECO:0000259" key="3">
    <source>
        <dbReference type="PROSITE" id="PS51387"/>
    </source>
</evidence>
<dbReference type="STRING" id="996801.BW723_08345"/>
<dbReference type="GO" id="GO:0071949">
    <property type="term" value="F:FAD binding"/>
    <property type="evidence" value="ECO:0007669"/>
    <property type="project" value="InterPro"/>
</dbReference>
<dbReference type="PIRSF" id="PIRSF000136">
    <property type="entry name" value="LGO_GLO"/>
    <property type="match status" value="1"/>
</dbReference>
<dbReference type="GO" id="GO:0016020">
    <property type="term" value="C:membrane"/>
    <property type="evidence" value="ECO:0007669"/>
    <property type="project" value="InterPro"/>
</dbReference>
<evidence type="ECO:0000256" key="2">
    <source>
        <dbReference type="ARBA" id="ARBA00023002"/>
    </source>
</evidence>
<keyword evidence="1" id="KW-0274">FAD</keyword>
<proteinExistence type="predicted"/>
<dbReference type="OrthoDB" id="9800184at2"/>
<comment type="caution">
    <text evidence="4">The sequence shown here is derived from an EMBL/GenBank/DDBJ whole genome shotgun (WGS) entry which is preliminary data.</text>
</comment>
<evidence type="ECO:0000313" key="5">
    <source>
        <dbReference type="Proteomes" id="UP000092612"/>
    </source>
</evidence>
<dbReference type="EMBL" id="LSFL01000003">
    <property type="protein sequence ID" value="OBY67572.1"/>
    <property type="molecule type" value="Genomic_DNA"/>
</dbReference>
<name>A0A1B8U6V1_9FLAO</name>